<feature type="domain" description="NAD-dependent epimerase/dehydratase" evidence="1">
    <location>
        <begin position="3"/>
        <end position="131"/>
    </location>
</feature>
<protein>
    <submittedName>
        <fullName evidence="2">3 beta-hydroxysteroid dehydrogenase/Delta 5--&gt;4-isomerase</fullName>
    </submittedName>
</protein>
<dbReference type="InterPro" id="IPR051783">
    <property type="entry name" value="NAD(P)-dependent_oxidoreduct"/>
</dbReference>
<accession>A0A5S9PKR6</accession>
<proteinExistence type="predicted"/>
<dbReference type="SUPFAM" id="SSF51735">
    <property type="entry name" value="NAD(P)-binding Rossmann-fold domains"/>
    <property type="match status" value="1"/>
</dbReference>
<keyword evidence="2" id="KW-0413">Isomerase</keyword>
<dbReference type="EMBL" id="CACSII010000012">
    <property type="protein sequence ID" value="CAA0104540.1"/>
    <property type="molecule type" value="Genomic_DNA"/>
</dbReference>
<dbReference type="InterPro" id="IPR001509">
    <property type="entry name" value="Epimerase_deHydtase"/>
</dbReference>
<gene>
    <name evidence="2" type="ORF">DPBNPPHM_01085</name>
</gene>
<dbReference type="GO" id="GO:0004029">
    <property type="term" value="F:aldehyde dehydrogenase (NAD+) activity"/>
    <property type="evidence" value="ECO:0007669"/>
    <property type="project" value="TreeGrafter"/>
</dbReference>
<dbReference type="GO" id="GO:0016853">
    <property type="term" value="F:isomerase activity"/>
    <property type="evidence" value="ECO:0007669"/>
    <property type="project" value="UniProtKB-KW"/>
</dbReference>
<name>A0A5S9PKR6_9GAMM</name>
<dbReference type="PANTHER" id="PTHR48079">
    <property type="entry name" value="PROTEIN YEEZ"/>
    <property type="match status" value="1"/>
</dbReference>
<evidence type="ECO:0000259" key="1">
    <source>
        <dbReference type="Pfam" id="PF01370"/>
    </source>
</evidence>
<dbReference type="InterPro" id="IPR036291">
    <property type="entry name" value="NAD(P)-bd_dom_sf"/>
</dbReference>
<dbReference type="Gene3D" id="3.40.50.720">
    <property type="entry name" value="NAD(P)-binding Rossmann-like Domain"/>
    <property type="match status" value="1"/>
</dbReference>
<organism evidence="2 3">
    <name type="scientific">BD1-7 clade bacterium</name>
    <dbReference type="NCBI Taxonomy" id="2029982"/>
    <lineage>
        <taxon>Bacteria</taxon>
        <taxon>Pseudomonadati</taxon>
        <taxon>Pseudomonadota</taxon>
        <taxon>Gammaproteobacteria</taxon>
        <taxon>Cellvibrionales</taxon>
        <taxon>Spongiibacteraceae</taxon>
        <taxon>BD1-7 clade</taxon>
    </lineage>
</organism>
<dbReference type="Pfam" id="PF01370">
    <property type="entry name" value="Epimerase"/>
    <property type="match status" value="1"/>
</dbReference>
<dbReference type="OrthoDB" id="5723970at2"/>
<dbReference type="PANTHER" id="PTHR48079:SF6">
    <property type="entry name" value="NAD(P)-BINDING DOMAIN-CONTAINING PROTEIN-RELATED"/>
    <property type="match status" value="1"/>
</dbReference>
<dbReference type="AlphaFoldDB" id="A0A5S9PKR6"/>
<evidence type="ECO:0000313" key="3">
    <source>
        <dbReference type="Proteomes" id="UP000434580"/>
    </source>
</evidence>
<reference evidence="2 3" key="1">
    <citation type="submission" date="2019-11" db="EMBL/GenBank/DDBJ databases">
        <authorList>
            <person name="Holert J."/>
        </authorList>
    </citation>
    <scope>NUCLEOTIDE SEQUENCE [LARGE SCALE GENOMIC DNA]</scope>
    <source>
        <strain evidence="2">BC5_2</strain>
    </source>
</reference>
<dbReference type="GO" id="GO:0005737">
    <property type="term" value="C:cytoplasm"/>
    <property type="evidence" value="ECO:0007669"/>
    <property type="project" value="TreeGrafter"/>
</dbReference>
<evidence type="ECO:0000313" key="2">
    <source>
        <dbReference type="EMBL" id="CAA0104540.1"/>
    </source>
</evidence>
<dbReference type="Proteomes" id="UP000434580">
    <property type="component" value="Unassembled WGS sequence"/>
</dbReference>
<sequence>MNVLVVGGSGLIGGEIALHLKANGHDVTIMSRTSPVAPALASLSFIQADYINDTIDPARLEGFDWLVFSAAADIRNVPMDGSESPDSFYARANDKAVPEFIAAAKAAGVKKVVYIGTFYPQVAPQQIGVCPYVTSRHNTCESVLALADEHFSVFALNAPFVLGFIEGLPVPHLSAIVDYASGKIPDMPDFAPVGGTNHITSKSVAEAALNAFNQGTSGTAYLIGDVNLTWQEYLELWFSAAGNPKTLPVLDQEHPMFPYVIQFAGPGTTVSFELDTQTQTELDYSRNQISAMIETVVAAHR</sequence>